<dbReference type="GO" id="GO:0000176">
    <property type="term" value="C:nuclear exosome (RNase complex)"/>
    <property type="evidence" value="ECO:0007669"/>
    <property type="project" value="TreeGrafter"/>
</dbReference>
<dbReference type="GO" id="GO:0004519">
    <property type="term" value="F:endonuclease activity"/>
    <property type="evidence" value="ECO:0007669"/>
    <property type="project" value="TreeGrafter"/>
</dbReference>
<reference evidence="14 16" key="2">
    <citation type="submission" date="2018-11" db="EMBL/GenBank/DDBJ databases">
        <authorList>
            <consortium name="Pathogen Informatics"/>
        </authorList>
    </citation>
    <scope>NUCLEOTIDE SEQUENCE [LARGE SCALE GENOMIC DNA]</scope>
</reference>
<dbReference type="Proteomes" id="UP000038040">
    <property type="component" value="Unplaced"/>
</dbReference>
<evidence type="ECO:0000256" key="11">
    <source>
        <dbReference type="ARBA" id="ARBA00077930"/>
    </source>
</evidence>
<keyword evidence="4" id="KW-0540">Nuclease</keyword>
<evidence type="ECO:0000256" key="9">
    <source>
        <dbReference type="ARBA" id="ARBA00023242"/>
    </source>
</evidence>
<dbReference type="STRING" id="318479.A0A158Q6L7"/>
<organism evidence="15 17">
    <name type="scientific">Dracunculus medinensis</name>
    <name type="common">Guinea worm</name>
    <dbReference type="NCBI Taxonomy" id="318479"/>
    <lineage>
        <taxon>Eukaryota</taxon>
        <taxon>Metazoa</taxon>
        <taxon>Ecdysozoa</taxon>
        <taxon>Nematoda</taxon>
        <taxon>Chromadorea</taxon>
        <taxon>Rhabditida</taxon>
        <taxon>Spirurina</taxon>
        <taxon>Dracunculoidea</taxon>
        <taxon>Dracunculidae</taxon>
        <taxon>Dracunculus</taxon>
    </lineage>
</organism>
<keyword evidence="5" id="KW-0378">Hydrolase</keyword>
<keyword evidence="6" id="KW-0271">Exosome</keyword>
<dbReference type="InterPro" id="IPR033771">
    <property type="entry name" value="Rrp44_CSD1"/>
</dbReference>
<keyword evidence="3" id="KW-0698">rRNA processing</keyword>
<dbReference type="PROSITE" id="PS01175">
    <property type="entry name" value="RIBONUCLEASE_II"/>
    <property type="match status" value="1"/>
</dbReference>
<evidence type="ECO:0000256" key="3">
    <source>
        <dbReference type="ARBA" id="ARBA00022552"/>
    </source>
</evidence>
<keyword evidence="9" id="KW-0539">Nucleus</keyword>
<evidence type="ECO:0000256" key="5">
    <source>
        <dbReference type="ARBA" id="ARBA00022801"/>
    </source>
</evidence>
<dbReference type="Gene3D" id="2.40.50.140">
    <property type="entry name" value="Nucleic acid-binding proteins"/>
    <property type="match status" value="1"/>
</dbReference>
<evidence type="ECO:0000256" key="6">
    <source>
        <dbReference type="ARBA" id="ARBA00022835"/>
    </source>
</evidence>
<dbReference type="Pfam" id="PF17216">
    <property type="entry name" value="Rrp44_CSD1"/>
    <property type="match status" value="1"/>
</dbReference>
<protein>
    <recommendedName>
        <fullName evidence="10">Protein DIS3 homolog</fullName>
    </recommendedName>
    <alternativeName>
        <fullName evidence="11">Ribosomal RNA-processing protein 44</fullName>
    </alternativeName>
</protein>
<sequence>MFEINVKQSGICGRELNIVYRKNRSGKIVKRVHEHYLRNDISCNLAICQKCRPFNTKIISDLKHRITSTFPANHAVIVDSATVIRFHHLFDSDRFKNVILTQTVWNDVKKSNPPAYKTINSLCYERANCEFVVFLDDLHYMTHLSGFAHESREKRLDKSLLKVAKFYEEHWANYDIIPIILCATDDKKDKLKLHFTNTFTLKEYVEGMGDNADLLNKIAIYNSEAENHSKLLFPEHYSHEVIQDGIHSGKFKKATFQISRENYLEATARLDGDVIWFIQGRINCNRAINGDTVAVELLPEDQWTCPEKLIRASYFLCRFLIIFSLFLLFLKLRDLEELEAKNEIEKDDEEREEKIEPDLKKVRIEDRIPSAKVVGIIKRNWRQYCGMILKPSVPGTLYFYPYFDLFYSTNVLFTAAERLIPRIRLETRQTNQLLGKRIIAAIDRWPRDSRYPVGHYVRTIGVAGDRDIENEVVLLLEHDIPHDQFSDFVLACLPSIPWIPPVQTHRKDLRSLFICSVDPPGCTDIDDALHCRQLSSDQFEVGVHIADVTHFVRPGTAIDEEAAHRGTTVYLCDKRIDMLPELLSSDLCSLRENVDRFAFSVIWTLSSNADIINVQFHKSIIRSRGALTYEMAQNMIDDPYMNDEITLSLRGLIALSKKLKARRHASGALNLASSEIRFDIDNETKNPISVQEKMHLDTNSMVEEFMLLANISVAEKICAEFPDCALLRRHPTPSVESYKSLVEMTDSLGFKINIESGKALAESLDRAIDPNNSIINTLIRMLTTRCLTQAVYFSSGSLPTEQYTHFGLAAPIYTHFTSPIRRYADIMVHRLLSAAIKADITVPSMLKGDIVSKIANNLNYRHKQAQYAGRASLLLNTLLYFKDRVENHEAFVMGIRKNGIQVFVPKYGLESVIVFPSNLNYSINHTFIVAEGIKLFLLQKILVKLSLDETDLQHIRIDMKLISPKIPGFSVDYMISFPEDS</sequence>
<evidence type="ECO:0000256" key="10">
    <source>
        <dbReference type="ARBA" id="ARBA00077221"/>
    </source>
</evidence>
<evidence type="ECO:0000256" key="12">
    <source>
        <dbReference type="RuleBase" id="RU003901"/>
    </source>
</evidence>
<dbReference type="OrthoDB" id="372421at2759"/>
<dbReference type="SMART" id="SM00955">
    <property type="entry name" value="RNB"/>
    <property type="match status" value="1"/>
</dbReference>
<dbReference type="Gene3D" id="2.40.50.700">
    <property type="match status" value="1"/>
</dbReference>
<evidence type="ECO:0000313" key="17">
    <source>
        <dbReference type="WBParaSite" id="DME_0001042601-mRNA-1"/>
    </source>
</evidence>
<evidence type="ECO:0000313" key="14">
    <source>
        <dbReference type="EMBL" id="VDN53911.1"/>
    </source>
</evidence>
<dbReference type="InterPro" id="IPR041505">
    <property type="entry name" value="Dis3_CSD2"/>
</dbReference>
<dbReference type="GO" id="GO:0000175">
    <property type="term" value="F:3'-5'-RNA exonuclease activity"/>
    <property type="evidence" value="ECO:0007669"/>
    <property type="project" value="UniProtKB-ARBA"/>
</dbReference>
<dbReference type="EMBL" id="UYYG01000208">
    <property type="protein sequence ID" value="VDN53911.1"/>
    <property type="molecule type" value="Genomic_DNA"/>
</dbReference>
<dbReference type="Pfam" id="PF00773">
    <property type="entry name" value="RNB"/>
    <property type="match status" value="1"/>
</dbReference>
<dbReference type="AlphaFoldDB" id="A0A158Q6L7"/>
<evidence type="ECO:0000256" key="7">
    <source>
        <dbReference type="ARBA" id="ARBA00022839"/>
    </source>
</evidence>
<evidence type="ECO:0000259" key="13">
    <source>
        <dbReference type="SMART" id="SM00955"/>
    </source>
</evidence>
<dbReference type="GO" id="GO:0016075">
    <property type="term" value="P:rRNA catabolic process"/>
    <property type="evidence" value="ECO:0007669"/>
    <property type="project" value="TreeGrafter"/>
</dbReference>
<dbReference type="PANTHER" id="PTHR23355">
    <property type="entry name" value="RIBONUCLEASE"/>
    <property type="match status" value="1"/>
</dbReference>
<comment type="subcellular location">
    <subcellularLocation>
        <location evidence="1">Nucleus</location>
    </subcellularLocation>
</comment>
<gene>
    <name evidence="14" type="ORF">DME_LOCUS3884</name>
</gene>
<dbReference type="GO" id="GO:0000177">
    <property type="term" value="C:cytoplasmic exosome (RNase complex)"/>
    <property type="evidence" value="ECO:0007669"/>
    <property type="project" value="TreeGrafter"/>
</dbReference>
<feature type="domain" description="RNB" evidence="13">
    <location>
        <begin position="506"/>
        <end position="838"/>
    </location>
</feature>
<dbReference type="InterPro" id="IPR022966">
    <property type="entry name" value="RNase_II/R_CS"/>
</dbReference>
<dbReference type="PANTHER" id="PTHR23355:SF35">
    <property type="entry name" value="EXOSOME COMPLEX EXONUCLEASE RRP44"/>
    <property type="match status" value="1"/>
</dbReference>
<dbReference type="InterPro" id="IPR001900">
    <property type="entry name" value="RNase_II/R"/>
</dbReference>
<dbReference type="FunFam" id="2.40.50.700:FF:000001">
    <property type="entry name" value="Exosome complex exonuclease exoribonuclease (Rrp44)"/>
    <property type="match status" value="1"/>
</dbReference>
<evidence type="ECO:0000256" key="2">
    <source>
        <dbReference type="ARBA" id="ARBA00005785"/>
    </source>
</evidence>
<evidence type="ECO:0000256" key="4">
    <source>
        <dbReference type="ARBA" id="ARBA00022722"/>
    </source>
</evidence>
<dbReference type="InterPro" id="IPR012340">
    <property type="entry name" value="NA-bd_OB-fold"/>
</dbReference>
<dbReference type="GO" id="GO:0071031">
    <property type="term" value="P:nuclear mRNA surveillance of mRNA 3'-end processing"/>
    <property type="evidence" value="ECO:0007669"/>
    <property type="project" value="TreeGrafter"/>
</dbReference>
<evidence type="ECO:0000256" key="1">
    <source>
        <dbReference type="ARBA" id="ARBA00004123"/>
    </source>
</evidence>
<comment type="similarity">
    <text evidence="2 12">Belongs to the RNR ribonuclease family.</text>
</comment>
<evidence type="ECO:0000313" key="16">
    <source>
        <dbReference type="Proteomes" id="UP000274756"/>
    </source>
</evidence>
<dbReference type="Pfam" id="PF17215">
    <property type="entry name" value="Rrp44_S1"/>
    <property type="match status" value="1"/>
</dbReference>
<reference evidence="17" key="1">
    <citation type="submission" date="2016-04" db="UniProtKB">
        <authorList>
            <consortium name="WormBaseParasite"/>
        </authorList>
    </citation>
    <scope>IDENTIFICATION</scope>
</reference>
<dbReference type="InterPro" id="IPR033770">
    <property type="entry name" value="RRP44_S1"/>
</dbReference>
<keyword evidence="7" id="KW-0269">Exonuclease</keyword>
<dbReference type="WBParaSite" id="DME_0001042601-mRNA-1">
    <property type="protein sequence ID" value="DME_0001042601-mRNA-1"/>
    <property type="gene ID" value="DME_0001042601"/>
</dbReference>
<proteinExistence type="inferred from homology"/>
<keyword evidence="8" id="KW-0694">RNA-binding</keyword>
<dbReference type="Pfam" id="PF17849">
    <property type="entry name" value="OB_Dis3"/>
    <property type="match status" value="1"/>
</dbReference>
<evidence type="ECO:0000256" key="8">
    <source>
        <dbReference type="ARBA" id="ARBA00022884"/>
    </source>
</evidence>
<dbReference type="Gene3D" id="2.40.50.690">
    <property type="match status" value="1"/>
</dbReference>
<accession>A0A158Q6L7</accession>
<keyword evidence="16" id="KW-1185">Reference proteome</keyword>
<name>A0A158Q6L7_DRAME</name>
<dbReference type="Gene3D" id="3.40.50.1010">
    <property type="entry name" value="5'-nuclease"/>
    <property type="match status" value="1"/>
</dbReference>
<dbReference type="GO" id="GO:0003723">
    <property type="term" value="F:RNA binding"/>
    <property type="evidence" value="ECO:0007669"/>
    <property type="project" value="UniProtKB-KW"/>
</dbReference>
<dbReference type="GO" id="GO:0006364">
    <property type="term" value="P:rRNA processing"/>
    <property type="evidence" value="ECO:0007669"/>
    <property type="project" value="UniProtKB-KW"/>
</dbReference>
<dbReference type="Proteomes" id="UP000274756">
    <property type="component" value="Unassembled WGS sequence"/>
</dbReference>
<evidence type="ECO:0000313" key="15">
    <source>
        <dbReference type="Proteomes" id="UP000038040"/>
    </source>
</evidence>
<dbReference type="SUPFAM" id="SSF50249">
    <property type="entry name" value="Nucleic acid-binding proteins"/>
    <property type="match status" value="3"/>
</dbReference>
<dbReference type="CDD" id="cd09862">
    <property type="entry name" value="PIN_Rrp44-like"/>
    <property type="match status" value="1"/>
</dbReference>
<dbReference type="InterPro" id="IPR050180">
    <property type="entry name" value="RNR_Ribonuclease"/>
</dbReference>